<keyword evidence="12" id="KW-0966">Cell projection</keyword>
<keyword evidence="20" id="KW-1185">Reference proteome</keyword>
<evidence type="ECO:0000256" key="11">
    <source>
        <dbReference type="ARBA" id="ARBA00023180"/>
    </source>
</evidence>
<proteinExistence type="predicted"/>
<evidence type="ECO:0000256" key="13">
    <source>
        <dbReference type="ARBA" id="ARBA00023290"/>
    </source>
</evidence>
<dbReference type="GO" id="GO:0033165">
    <property type="term" value="C:interphotoreceptor matrix"/>
    <property type="evidence" value="ECO:0007669"/>
    <property type="project" value="UniProtKB-SubCell"/>
</dbReference>
<feature type="compositionally biased region" description="Basic and acidic residues" evidence="17">
    <location>
        <begin position="85"/>
        <end position="102"/>
    </location>
</feature>
<keyword evidence="10" id="KW-0675">Receptor</keyword>
<evidence type="ECO:0000313" key="19">
    <source>
        <dbReference type="EMBL" id="NXS87016.1"/>
    </source>
</evidence>
<keyword evidence="6" id="KW-0358">Heparin-binding</keyword>
<evidence type="ECO:0000256" key="1">
    <source>
        <dbReference type="ARBA" id="ARBA00004437"/>
    </source>
</evidence>
<dbReference type="InterPro" id="IPR036364">
    <property type="entry name" value="SEA_dom_sf"/>
</dbReference>
<evidence type="ECO:0000256" key="17">
    <source>
        <dbReference type="SAM" id="MobiDB-lite"/>
    </source>
</evidence>
<dbReference type="GO" id="GO:0001917">
    <property type="term" value="C:photoreceptor inner segment"/>
    <property type="evidence" value="ECO:0007669"/>
    <property type="project" value="UniProtKB-SubCell"/>
</dbReference>
<comment type="subcellular location">
    <subcellularLocation>
        <location evidence="2">Cell projection</location>
        <location evidence="2">Cilium</location>
        <location evidence="2">Photoreceptor outer segment</location>
    </subcellularLocation>
    <subcellularLocation>
        <location evidence="1">Photoreceptor inner segment</location>
    </subcellularLocation>
    <subcellularLocation>
        <location evidence="3">Secreted</location>
        <location evidence="3">Extracellular space</location>
        <location evidence="3">Extracellular matrix</location>
        <location evidence="3">Interphotoreceptor matrix</location>
    </subcellularLocation>
</comment>
<organism evidence="19 20">
    <name type="scientific">Erpornis zantholeuca</name>
    <dbReference type="NCBI Taxonomy" id="1112836"/>
    <lineage>
        <taxon>Eukaryota</taxon>
        <taxon>Metazoa</taxon>
        <taxon>Chordata</taxon>
        <taxon>Craniata</taxon>
        <taxon>Vertebrata</taxon>
        <taxon>Euteleostomi</taxon>
        <taxon>Archelosauria</taxon>
        <taxon>Archosauria</taxon>
        <taxon>Dinosauria</taxon>
        <taxon>Saurischia</taxon>
        <taxon>Theropoda</taxon>
        <taxon>Coelurosauria</taxon>
        <taxon>Aves</taxon>
        <taxon>Neognathae</taxon>
        <taxon>Neoaves</taxon>
        <taxon>Telluraves</taxon>
        <taxon>Australaves</taxon>
        <taxon>Passeriformes</taxon>
        <taxon>Sylvioidea</taxon>
        <taxon>Timaliidae</taxon>
        <taxon>Erpornis</taxon>
    </lineage>
</organism>
<feature type="non-terminal residue" evidence="19">
    <location>
        <position position="799"/>
    </location>
</feature>
<comment type="caution">
    <text evidence="19">The sequence shown here is derived from an EMBL/GenBank/DDBJ whole genome shotgun (WGS) entry which is preliminary data.</text>
</comment>
<keyword evidence="9" id="KW-0730">Sialic acid</keyword>
<keyword evidence="11" id="KW-0325">Glycoprotein</keyword>
<sequence length="799" mass="87551">CPQESVKQILASHQAYYRLRVCQEAVWEAFRIFLDRIPDTSEYQNWVTACQRETFCIFDIGKNFSNSQEHLEIIQRRVKHRTFQERKDEISAEKTGGKKVEDIPSISTGSPRTPLSPNGTLLNEIFNDTKTPVKELGTNAVPELPVEQMVEFSVTLTDQEFTAELSDPNSTKYQELAAKFQLQMKKIFEKLPGFKEIRVLGFNSSSTIARYVVNFERDGSETKGTADDISTIGSNKVESEKTPTSPVEEGEISAAKLTVTDLQQLVATALHEDQSLPMDLRTLQFTDETIIPPSDFDNDIQGVVTVPLTGPDLEELPLGHPSPATVDQRGDVFRDEFTTESPALSEEISIPEEFNNFITSEPDFPTKPSREPFQDRYPYTQIIATDHPSFTVPFSALGSTSSPSKSKDSYLPPSADDSAGKDVLPGGYEAPVELATTGSFATPELLHAGEAESEAEEKQELTGIAELPFKKVDQDSLSGQAVKIMEEPESSGDDIFVTSSSTMLPGPAITDVLPSVAPLPAATSPSYSPSEIIEQSLELPYSLAPASEAVPADGTGMGVQDIAAELDHISATSTAGLYEGEQGSGFIPALTTEPAETTAAPVLKYITTSAMTTAAKGKELVVFFSLRVTNMHFSDDLFNRSSTEYKALEQQFTQLLLPYLQSNLTGFKHLEILNFRNGSVIVNSKMKFARTVPYNITEAVHCVLEDFCDAAAQHLNLEIDSYSLDIEPADQADPCKFMACDKFSECVMNEWTKEADCLCKPGYASKDGLPCRSLCELEPHLCVNGGKCELVPGRGAVCR</sequence>
<dbReference type="GO" id="GO:0005540">
    <property type="term" value="F:hyaluronic acid binding"/>
    <property type="evidence" value="ECO:0007669"/>
    <property type="project" value="UniProtKB-KW"/>
</dbReference>
<accession>A0A7L2XVI8</accession>
<evidence type="ECO:0000259" key="18">
    <source>
        <dbReference type="PROSITE" id="PS50024"/>
    </source>
</evidence>
<gene>
    <name evidence="19" type="primary">Impg1</name>
    <name evidence="19" type="ORF">ERPZAN_R11188</name>
</gene>
<dbReference type="Proteomes" id="UP000545329">
    <property type="component" value="Unassembled WGS sequence"/>
</dbReference>
<evidence type="ECO:0000256" key="16">
    <source>
        <dbReference type="ARBA" id="ARBA00045407"/>
    </source>
</evidence>
<keyword evidence="5" id="KW-0272">Extracellular matrix</keyword>
<evidence type="ECO:0000256" key="15">
    <source>
        <dbReference type="ARBA" id="ARBA00042018"/>
    </source>
</evidence>
<name>A0A7L2XVI8_9PASS</name>
<evidence type="ECO:0000256" key="14">
    <source>
        <dbReference type="ARBA" id="ARBA00040753"/>
    </source>
</evidence>
<dbReference type="GO" id="GO:0008201">
    <property type="term" value="F:heparin binding"/>
    <property type="evidence" value="ECO:0007669"/>
    <property type="project" value="UniProtKB-KW"/>
</dbReference>
<dbReference type="PANTHER" id="PTHR12199">
    <property type="entry name" value="INTERPHOTORECEPTOR MATRIX PROTEOGLYCAN"/>
    <property type="match status" value="1"/>
</dbReference>
<evidence type="ECO:0000256" key="3">
    <source>
        <dbReference type="ARBA" id="ARBA00004593"/>
    </source>
</evidence>
<dbReference type="Pfam" id="PF01390">
    <property type="entry name" value="SEA"/>
    <property type="match status" value="2"/>
</dbReference>
<evidence type="ECO:0000256" key="12">
    <source>
        <dbReference type="ARBA" id="ARBA00023273"/>
    </source>
</evidence>
<dbReference type="InterPro" id="IPR000082">
    <property type="entry name" value="SEA_dom"/>
</dbReference>
<evidence type="ECO:0000256" key="8">
    <source>
        <dbReference type="ARBA" id="ARBA00022737"/>
    </source>
</evidence>
<evidence type="ECO:0000313" key="20">
    <source>
        <dbReference type="Proteomes" id="UP000545329"/>
    </source>
</evidence>
<evidence type="ECO:0000256" key="10">
    <source>
        <dbReference type="ARBA" id="ARBA00023170"/>
    </source>
</evidence>
<dbReference type="PANTHER" id="PTHR12199:SF3">
    <property type="entry name" value="INTERPHOTORECEPTOR MATRIX PROTEOGLYCAN 1"/>
    <property type="match status" value="1"/>
</dbReference>
<feature type="domain" description="SEA" evidence="18">
    <location>
        <begin position="146"/>
        <end position="264"/>
    </location>
</feature>
<dbReference type="SUPFAM" id="SSF82671">
    <property type="entry name" value="SEA domain"/>
    <property type="match status" value="2"/>
</dbReference>
<dbReference type="GO" id="GO:0001750">
    <property type="term" value="C:photoreceptor outer segment"/>
    <property type="evidence" value="ECO:0007669"/>
    <property type="project" value="UniProtKB-SubCell"/>
</dbReference>
<comment type="function">
    <text evidence="16">Chondroitin sulfate-, heparin- and hyaluronan-binding protein. May serve to form a basic macromolecular scaffold comprising the insoluble interphotoreceptor matrix.</text>
</comment>
<dbReference type="EMBL" id="VZTN01028479">
    <property type="protein sequence ID" value="NXS87016.1"/>
    <property type="molecule type" value="Genomic_DNA"/>
</dbReference>
<evidence type="ECO:0000256" key="9">
    <source>
        <dbReference type="ARBA" id="ARBA00022981"/>
    </source>
</evidence>
<evidence type="ECO:0000256" key="2">
    <source>
        <dbReference type="ARBA" id="ARBA00004504"/>
    </source>
</evidence>
<protein>
    <recommendedName>
        <fullName evidence="14">Interphotoreceptor matrix proteoglycan 1</fullName>
    </recommendedName>
    <alternativeName>
        <fullName evidence="15">Sialoprotein associated with cones and rods</fullName>
    </alternativeName>
</protein>
<reference evidence="19 20" key="1">
    <citation type="submission" date="2019-09" db="EMBL/GenBank/DDBJ databases">
        <title>Bird 10,000 Genomes (B10K) Project - Family phase.</title>
        <authorList>
            <person name="Zhang G."/>
        </authorList>
    </citation>
    <scope>NUCLEOTIDE SEQUENCE [LARGE SCALE GENOMIC DNA]</scope>
    <source>
        <strain evidence="19">B10K-DU-002-58</strain>
        <tissue evidence="19">Muscle</tissue>
    </source>
</reference>
<feature type="region of interest" description="Disordered" evidence="17">
    <location>
        <begin position="394"/>
        <end position="427"/>
    </location>
</feature>
<dbReference type="GO" id="GO:0007601">
    <property type="term" value="P:visual perception"/>
    <property type="evidence" value="ECO:0007669"/>
    <property type="project" value="InterPro"/>
</dbReference>
<feature type="domain" description="SEA" evidence="18">
    <location>
        <begin position="618"/>
        <end position="731"/>
    </location>
</feature>
<keyword evidence="8" id="KW-0677">Repeat</keyword>
<feature type="region of interest" description="Disordered" evidence="17">
    <location>
        <begin position="85"/>
        <end position="119"/>
    </location>
</feature>
<keyword evidence="13" id="KW-0373">Hyaluronic acid</keyword>
<dbReference type="InterPro" id="IPR039861">
    <property type="entry name" value="IMPG"/>
</dbReference>
<keyword evidence="4" id="KW-0964">Secreted</keyword>
<dbReference type="Gene3D" id="3.30.70.960">
    <property type="entry name" value="SEA domain"/>
    <property type="match status" value="2"/>
</dbReference>
<evidence type="ECO:0000256" key="4">
    <source>
        <dbReference type="ARBA" id="ARBA00022525"/>
    </source>
</evidence>
<keyword evidence="7" id="KW-0732">Signal</keyword>
<evidence type="ECO:0000256" key="6">
    <source>
        <dbReference type="ARBA" id="ARBA00022674"/>
    </source>
</evidence>
<feature type="compositionally biased region" description="Polar residues" evidence="17">
    <location>
        <begin position="105"/>
        <end position="119"/>
    </location>
</feature>
<dbReference type="OrthoDB" id="9908153at2759"/>
<dbReference type="SMART" id="SM00200">
    <property type="entry name" value="SEA"/>
    <property type="match status" value="2"/>
</dbReference>
<evidence type="ECO:0000256" key="7">
    <source>
        <dbReference type="ARBA" id="ARBA00022729"/>
    </source>
</evidence>
<feature type="compositionally biased region" description="Low complexity" evidence="17">
    <location>
        <begin position="395"/>
        <end position="414"/>
    </location>
</feature>
<dbReference type="PROSITE" id="PS50024">
    <property type="entry name" value="SEA"/>
    <property type="match status" value="2"/>
</dbReference>
<evidence type="ECO:0000256" key="5">
    <source>
        <dbReference type="ARBA" id="ARBA00022530"/>
    </source>
</evidence>
<feature type="non-terminal residue" evidence="19">
    <location>
        <position position="1"/>
    </location>
</feature>
<dbReference type="AlphaFoldDB" id="A0A7L2XVI8"/>